<feature type="transmembrane region" description="Helical" evidence="3">
    <location>
        <begin position="370"/>
        <end position="398"/>
    </location>
</feature>
<evidence type="ECO:0000256" key="3">
    <source>
        <dbReference type="SAM" id="Phobius"/>
    </source>
</evidence>
<feature type="compositionally biased region" description="Polar residues" evidence="2">
    <location>
        <begin position="67"/>
        <end position="78"/>
    </location>
</feature>
<evidence type="ECO:0000313" key="5">
    <source>
        <dbReference type="EMBL" id="KFI96934.1"/>
    </source>
</evidence>
<feature type="transmembrane region" description="Helical" evidence="3">
    <location>
        <begin position="498"/>
        <end position="518"/>
    </location>
</feature>
<comment type="caution">
    <text evidence="5">The sequence shown here is derived from an EMBL/GenBank/DDBJ whole genome shotgun (WGS) entry which is preliminary data.</text>
</comment>
<evidence type="ECO:0000256" key="2">
    <source>
        <dbReference type="SAM" id="MobiDB-lite"/>
    </source>
</evidence>
<feature type="transmembrane region" description="Helical" evidence="3">
    <location>
        <begin position="214"/>
        <end position="239"/>
    </location>
</feature>
<organism evidence="5 6">
    <name type="scientific">Bifidobacterium stellenboschense</name>
    <dbReference type="NCBI Taxonomy" id="762211"/>
    <lineage>
        <taxon>Bacteria</taxon>
        <taxon>Bacillati</taxon>
        <taxon>Actinomycetota</taxon>
        <taxon>Actinomycetes</taxon>
        <taxon>Bifidobacteriales</taxon>
        <taxon>Bifidobacteriaceae</taxon>
        <taxon>Bifidobacterium</taxon>
    </lineage>
</organism>
<sequence length="680" mass="70723">MFCPHCGAGVREGAKFCPACGQAIAAANAAQPGRAQQPAAAQSNQPSYDATVIGQRGAAPAPGVQMPQATPSARQFSPSAGAAPSQPMAAPGVNGTPSGATPINVQPITADPLVKEMVSPRNIQAIFASAGFGLLAAIVFSIFPAIAFTQMTSASEESGMSLFNGLSSSYNPFGEFVGVDGPNFFHYLLLNVAFGISGSVAPQAAEAGSTSAEAAVSIPLGLTGIALIIGAAFGAYLLARKGAIRFKWAGIISSALSGVVAAAVFTLIAAIFRAPLGVGDELRGYFSAGTFRTFLMMFLLTFLGAGFGYMLAQYAPDSTNVFTAAWRWHHRTRGFVRSFIEVVNLQIALITIMGIVILLIATFKTNTGQLILFFPIMALMLGTWLFVISTFGAITLSIPSQLPINVSLFGKKLPIDAIMKPWIVWVLFLVILVLLFYVALRASARNLYDPAFKGWGHSWKMPVAVMVFWLIAGILFCTVTLSYSDDSSKGAVTIGPALWYFLVMGIWAYLVEAVANSFGPSVIMSMQGVWKLFAGGTVQPTPQEVVDYVAGCNGRWFKKYPSSGVPSASALAAAQAAKEQAAKVRAAAQAQAAAAQAQFAANGPQSAAVPPIPGAAPAAQPAYGQQPQYGAAPAAPAPAAPQYGAQPGYGAPAAPAAPASQQPQQYGQQGGPSLPLPPRQ</sequence>
<reference evidence="5 6" key="1">
    <citation type="submission" date="2014-03" db="EMBL/GenBank/DDBJ databases">
        <title>Genomics of Bifidobacteria.</title>
        <authorList>
            <person name="Ventura M."/>
            <person name="Milani C."/>
            <person name="Lugli G.A."/>
        </authorList>
    </citation>
    <scope>NUCLEOTIDE SEQUENCE [LARGE SCALE GENOMIC DNA]</scope>
    <source>
        <strain evidence="5 6">DSM 23968</strain>
    </source>
</reference>
<feature type="transmembrane region" description="Helical" evidence="3">
    <location>
        <begin position="343"/>
        <end position="363"/>
    </location>
</feature>
<name>A0A087DN34_9BIFI</name>
<keyword evidence="1" id="KW-0175">Coiled coil</keyword>
<dbReference type="OrthoDB" id="5181884at2"/>
<dbReference type="EMBL" id="JGZP01000014">
    <property type="protein sequence ID" value="KFI96934.1"/>
    <property type="molecule type" value="Genomic_DNA"/>
</dbReference>
<dbReference type="Pfam" id="PF13240">
    <property type="entry name" value="Zn_Ribbon_1"/>
    <property type="match status" value="1"/>
</dbReference>
<dbReference type="PANTHER" id="PTHR12460">
    <property type="entry name" value="CYCLIN-DEPENDENT KINASE INHIBITOR-RELATED PROTEIN"/>
    <property type="match status" value="1"/>
</dbReference>
<feature type="region of interest" description="Disordered" evidence="2">
    <location>
        <begin position="59"/>
        <end position="97"/>
    </location>
</feature>
<dbReference type="Proteomes" id="UP000029004">
    <property type="component" value="Unassembled WGS sequence"/>
</dbReference>
<feature type="transmembrane region" description="Helical" evidence="3">
    <location>
        <begin position="422"/>
        <end position="440"/>
    </location>
</feature>
<evidence type="ECO:0000256" key="1">
    <source>
        <dbReference type="SAM" id="Coils"/>
    </source>
</evidence>
<dbReference type="RefSeq" id="WP_084686169.1">
    <property type="nucleotide sequence ID" value="NZ_JGZP01000014.1"/>
</dbReference>
<feature type="transmembrane region" description="Helical" evidence="3">
    <location>
        <begin position="251"/>
        <end position="272"/>
    </location>
</feature>
<feature type="transmembrane region" description="Helical" evidence="3">
    <location>
        <begin position="125"/>
        <end position="148"/>
    </location>
</feature>
<accession>A0A087DN34</accession>
<evidence type="ECO:0000259" key="4">
    <source>
        <dbReference type="Pfam" id="PF13240"/>
    </source>
</evidence>
<feature type="transmembrane region" description="Helical" evidence="3">
    <location>
        <begin position="461"/>
        <end position="483"/>
    </location>
</feature>
<dbReference type="eggNOG" id="COG3087">
    <property type="taxonomic scope" value="Bacteria"/>
</dbReference>
<dbReference type="STRING" id="762211.BSTEL_1843"/>
<dbReference type="InterPro" id="IPR026870">
    <property type="entry name" value="Zinc_ribbon_dom"/>
</dbReference>
<feature type="transmembrane region" description="Helical" evidence="3">
    <location>
        <begin position="293"/>
        <end position="312"/>
    </location>
</feature>
<feature type="coiled-coil region" evidence="1">
    <location>
        <begin position="571"/>
        <end position="598"/>
    </location>
</feature>
<gene>
    <name evidence="5" type="ORF">BSTEL_1843</name>
</gene>
<keyword evidence="3" id="KW-0472">Membrane</keyword>
<keyword evidence="3" id="KW-0812">Transmembrane</keyword>
<protein>
    <submittedName>
        <fullName evidence="5">Heme utilization protein</fullName>
    </submittedName>
</protein>
<dbReference type="AlphaFoldDB" id="A0A087DN34"/>
<feature type="domain" description="Zinc-ribbon" evidence="4">
    <location>
        <begin position="2"/>
        <end position="23"/>
    </location>
</feature>
<keyword evidence="3" id="KW-1133">Transmembrane helix</keyword>
<proteinExistence type="predicted"/>
<feature type="compositionally biased region" description="Low complexity" evidence="2">
    <location>
        <begin position="615"/>
        <end position="634"/>
    </location>
</feature>
<keyword evidence="6" id="KW-1185">Reference proteome</keyword>
<evidence type="ECO:0000313" key="6">
    <source>
        <dbReference type="Proteomes" id="UP000029004"/>
    </source>
</evidence>
<dbReference type="PANTHER" id="PTHR12460:SF38">
    <property type="entry name" value="KINETOPLAST-ASSOCIATED PROTEIN-LIKE PROTEIN"/>
    <property type="match status" value="1"/>
</dbReference>
<feature type="compositionally biased region" description="Low complexity" evidence="2">
    <location>
        <begin position="640"/>
        <end position="667"/>
    </location>
</feature>
<feature type="region of interest" description="Disordered" evidence="2">
    <location>
        <begin position="604"/>
        <end position="680"/>
    </location>
</feature>